<evidence type="ECO:0000313" key="3">
    <source>
        <dbReference type="EMBL" id="ACB73859.1"/>
    </source>
</evidence>
<dbReference type="STRING" id="452637.Oter_0569"/>
<name>B1ZSK2_OPITP</name>
<gene>
    <name evidence="3" type="ordered locus">Oter_0569</name>
</gene>
<feature type="chain" id="PRO_5002774890" evidence="1">
    <location>
        <begin position="22"/>
        <end position="185"/>
    </location>
</feature>
<dbReference type="SMART" id="SM00867">
    <property type="entry name" value="YceI"/>
    <property type="match status" value="1"/>
</dbReference>
<proteinExistence type="predicted"/>
<dbReference type="KEGG" id="ote:Oter_0569"/>
<dbReference type="HOGENOM" id="CLU_1459932_0_0_0"/>
<feature type="signal peptide" evidence="1">
    <location>
        <begin position="1"/>
        <end position="21"/>
    </location>
</feature>
<dbReference type="eggNOG" id="COG2353">
    <property type="taxonomic scope" value="Bacteria"/>
</dbReference>
<dbReference type="PANTHER" id="PTHR34406:SF1">
    <property type="entry name" value="PROTEIN YCEI"/>
    <property type="match status" value="1"/>
</dbReference>
<dbReference type="InterPro" id="IPR007372">
    <property type="entry name" value="Lipid/polyisoprenoid-bd_YceI"/>
</dbReference>
<dbReference type="PANTHER" id="PTHR34406">
    <property type="entry name" value="PROTEIN YCEI"/>
    <property type="match status" value="1"/>
</dbReference>
<dbReference type="EMBL" id="CP001032">
    <property type="protein sequence ID" value="ACB73859.1"/>
    <property type="molecule type" value="Genomic_DNA"/>
</dbReference>
<reference evidence="3 4" key="1">
    <citation type="journal article" date="2011" name="J. Bacteriol.">
        <title>Genome sequence of the verrucomicrobium Opitutus terrae PB90-1, an abundant inhabitant of rice paddy soil ecosystems.</title>
        <authorList>
            <person name="van Passel M.W."/>
            <person name="Kant R."/>
            <person name="Palva A."/>
            <person name="Copeland A."/>
            <person name="Lucas S."/>
            <person name="Lapidus A."/>
            <person name="Glavina del Rio T."/>
            <person name="Pitluck S."/>
            <person name="Goltsman E."/>
            <person name="Clum A."/>
            <person name="Sun H."/>
            <person name="Schmutz J."/>
            <person name="Larimer F.W."/>
            <person name="Land M.L."/>
            <person name="Hauser L."/>
            <person name="Kyrpides N."/>
            <person name="Mikhailova N."/>
            <person name="Richardson P.P."/>
            <person name="Janssen P.H."/>
            <person name="de Vos W.M."/>
            <person name="Smidt H."/>
        </authorList>
    </citation>
    <scope>NUCLEOTIDE SEQUENCE [LARGE SCALE GENOMIC DNA]</scope>
    <source>
        <strain evidence="4">DSM 11246 / JCM 15787 / PB90-1</strain>
    </source>
</reference>
<evidence type="ECO:0000313" key="4">
    <source>
        <dbReference type="Proteomes" id="UP000007013"/>
    </source>
</evidence>
<evidence type="ECO:0000256" key="1">
    <source>
        <dbReference type="SAM" id="SignalP"/>
    </source>
</evidence>
<protein>
    <submittedName>
        <fullName evidence="3">YceI family protein</fullName>
    </submittedName>
</protein>
<dbReference type="Pfam" id="PF04264">
    <property type="entry name" value="YceI"/>
    <property type="match status" value="1"/>
</dbReference>
<accession>B1ZSK2</accession>
<dbReference type="AlphaFoldDB" id="B1ZSK2"/>
<organism evidence="3 4">
    <name type="scientific">Opitutus terrae (strain DSM 11246 / JCM 15787 / PB90-1)</name>
    <dbReference type="NCBI Taxonomy" id="452637"/>
    <lineage>
        <taxon>Bacteria</taxon>
        <taxon>Pseudomonadati</taxon>
        <taxon>Verrucomicrobiota</taxon>
        <taxon>Opitutia</taxon>
        <taxon>Opitutales</taxon>
        <taxon>Opitutaceae</taxon>
        <taxon>Opitutus</taxon>
    </lineage>
</organism>
<dbReference type="Proteomes" id="UP000007013">
    <property type="component" value="Chromosome"/>
</dbReference>
<evidence type="ECO:0000259" key="2">
    <source>
        <dbReference type="SMART" id="SM00867"/>
    </source>
</evidence>
<keyword evidence="4" id="KW-1185">Reference proteome</keyword>
<dbReference type="SUPFAM" id="SSF101874">
    <property type="entry name" value="YceI-like"/>
    <property type="match status" value="1"/>
</dbReference>
<dbReference type="InterPro" id="IPR036761">
    <property type="entry name" value="TTHA0802/YceI-like_sf"/>
</dbReference>
<sequence>MLARLLSCFLLGLGLVLPAQAADKPLVFDSAQSHVNVAVHATVDSFTGQLTHFDPIVTVDDAGKVTTARLAFHFRDLETGKAKRNDAMHKWQQSDTFPDGTFVLSSLEPAGTDAFSATGQLTLHGVTREVRFPLTIARQGSVYVIDGDAPLDTRNFGLPIIRMFAVLKVDPVVRVQFHLQGQPQS</sequence>
<feature type="domain" description="Lipid/polyisoprenoid-binding YceI-like" evidence="2">
    <location>
        <begin position="25"/>
        <end position="182"/>
    </location>
</feature>
<keyword evidence="1" id="KW-0732">Signal</keyword>
<dbReference type="Gene3D" id="2.40.128.110">
    <property type="entry name" value="Lipid/polyisoprenoid-binding, YceI-like"/>
    <property type="match status" value="1"/>
</dbReference>